<sequence>GPQRGAGVRYPSYCSPRPARWLSCYWVRRSCALSRPWAGNSPPYFEAKFWGTENKPSSTLTTGNVGVNIVKVIQ</sequence>
<proteinExistence type="predicted"/>
<dbReference type="EMBL" id="JAPWTJ010000849">
    <property type="protein sequence ID" value="KAJ8975272.1"/>
    <property type="molecule type" value="Genomic_DNA"/>
</dbReference>
<feature type="non-terminal residue" evidence="1">
    <location>
        <position position="1"/>
    </location>
</feature>
<name>A0ABQ9JC40_9CUCU</name>
<organism evidence="1 2">
    <name type="scientific">Molorchus minor</name>
    <dbReference type="NCBI Taxonomy" id="1323400"/>
    <lineage>
        <taxon>Eukaryota</taxon>
        <taxon>Metazoa</taxon>
        <taxon>Ecdysozoa</taxon>
        <taxon>Arthropoda</taxon>
        <taxon>Hexapoda</taxon>
        <taxon>Insecta</taxon>
        <taxon>Pterygota</taxon>
        <taxon>Neoptera</taxon>
        <taxon>Endopterygota</taxon>
        <taxon>Coleoptera</taxon>
        <taxon>Polyphaga</taxon>
        <taxon>Cucujiformia</taxon>
        <taxon>Chrysomeloidea</taxon>
        <taxon>Cerambycidae</taxon>
        <taxon>Lamiinae</taxon>
        <taxon>Monochamini</taxon>
        <taxon>Molorchus</taxon>
    </lineage>
</organism>
<protein>
    <submittedName>
        <fullName evidence="1">Uncharacterized protein</fullName>
    </submittedName>
</protein>
<comment type="caution">
    <text evidence="1">The sequence shown here is derived from an EMBL/GenBank/DDBJ whole genome shotgun (WGS) entry which is preliminary data.</text>
</comment>
<gene>
    <name evidence="1" type="ORF">NQ317_013672</name>
</gene>
<accession>A0ABQ9JC40</accession>
<dbReference type="Proteomes" id="UP001162164">
    <property type="component" value="Unassembled WGS sequence"/>
</dbReference>
<keyword evidence="2" id="KW-1185">Reference proteome</keyword>
<evidence type="ECO:0000313" key="1">
    <source>
        <dbReference type="EMBL" id="KAJ8975272.1"/>
    </source>
</evidence>
<evidence type="ECO:0000313" key="2">
    <source>
        <dbReference type="Proteomes" id="UP001162164"/>
    </source>
</evidence>
<reference evidence="1" key="1">
    <citation type="journal article" date="2023" name="Insect Mol. Biol.">
        <title>Genome sequencing provides insights into the evolution of gene families encoding plant cell wall-degrading enzymes in longhorned beetles.</title>
        <authorList>
            <person name="Shin N.R."/>
            <person name="Okamura Y."/>
            <person name="Kirsch R."/>
            <person name="Pauchet Y."/>
        </authorList>
    </citation>
    <scope>NUCLEOTIDE SEQUENCE</scope>
    <source>
        <strain evidence="1">MMC_N1</strain>
    </source>
</reference>